<feature type="transmembrane region" description="Helical" evidence="5">
    <location>
        <begin position="38"/>
        <end position="59"/>
    </location>
</feature>
<dbReference type="PANTHER" id="PTHR39157">
    <property type="entry name" value="INTEGRAL MEMBRANE PROTEIN-RELATED"/>
    <property type="match status" value="1"/>
</dbReference>
<dbReference type="PANTHER" id="PTHR39157:SF1">
    <property type="entry name" value="DOXX FAMILY PROTEIN"/>
    <property type="match status" value="1"/>
</dbReference>
<dbReference type="Pfam" id="PF07681">
    <property type="entry name" value="DoxX"/>
    <property type="match status" value="1"/>
</dbReference>
<keyword evidence="3 5" id="KW-1133">Transmembrane helix</keyword>
<dbReference type="GO" id="GO:0016020">
    <property type="term" value="C:membrane"/>
    <property type="evidence" value="ECO:0007669"/>
    <property type="project" value="UniProtKB-SubCell"/>
</dbReference>
<organism evidence="6 7">
    <name type="scientific">Candidatus Pseudogracilibacillus intestinigallinarum</name>
    <dbReference type="NCBI Taxonomy" id="2838742"/>
    <lineage>
        <taxon>Bacteria</taxon>
        <taxon>Bacillati</taxon>
        <taxon>Bacillota</taxon>
        <taxon>Bacilli</taxon>
        <taxon>Bacillales</taxon>
        <taxon>Bacillaceae</taxon>
        <taxon>Pseudogracilibacillus</taxon>
    </lineage>
</organism>
<keyword evidence="4 5" id="KW-0472">Membrane</keyword>
<feature type="transmembrane region" description="Helical" evidence="5">
    <location>
        <begin position="153"/>
        <end position="176"/>
    </location>
</feature>
<sequence>MVKYTHVYSSCNYLKSLEERNVKRIFNGKEVLMDDNPIASWLFSNSASAPIWLIFRIYLGVTWLRAGISKVTNEMWVGAESGTALTGFISATLEKASIDEVPSWYALFSEKVVLPNATFFSFIVAWGEVFVGVGLIIGMLTGIAAFFGAFMNISFLLAGAVSINPFMFIVSILLILGWKVAGHYGVDQYLLPKLGTPWALINPSNDDGRLDSLKYFHYVD</sequence>
<evidence type="ECO:0000256" key="3">
    <source>
        <dbReference type="ARBA" id="ARBA00022989"/>
    </source>
</evidence>
<evidence type="ECO:0000256" key="1">
    <source>
        <dbReference type="ARBA" id="ARBA00004141"/>
    </source>
</evidence>
<accession>A0A9D1PJS4</accession>
<feature type="transmembrane region" description="Helical" evidence="5">
    <location>
        <begin position="119"/>
        <end position="147"/>
    </location>
</feature>
<reference evidence="6" key="2">
    <citation type="submission" date="2021-04" db="EMBL/GenBank/DDBJ databases">
        <authorList>
            <person name="Gilroy R."/>
        </authorList>
    </citation>
    <scope>NUCLEOTIDE SEQUENCE</scope>
    <source>
        <strain evidence="6">CHK169-2315</strain>
    </source>
</reference>
<evidence type="ECO:0000256" key="4">
    <source>
        <dbReference type="ARBA" id="ARBA00023136"/>
    </source>
</evidence>
<evidence type="ECO:0000256" key="2">
    <source>
        <dbReference type="ARBA" id="ARBA00022692"/>
    </source>
</evidence>
<keyword evidence="2 5" id="KW-0812">Transmembrane</keyword>
<evidence type="ECO:0000256" key="5">
    <source>
        <dbReference type="SAM" id="Phobius"/>
    </source>
</evidence>
<comment type="caution">
    <text evidence="6">The sequence shown here is derived from an EMBL/GenBank/DDBJ whole genome shotgun (WGS) entry which is preliminary data.</text>
</comment>
<proteinExistence type="predicted"/>
<evidence type="ECO:0000313" key="6">
    <source>
        <dbReference type="EMBL" id="HIV73788.1"/>
    </source>
</evidence>
<gene>
    <name evidence="6" type="ORF">H9895_01760</name>
</gene>
<dbReference type="EMBL" id="DXHX01000025">
    <property type="protein sequence ID" value="HIV73788.1"/>
    <property type="molecule type" value="Genomic_DNA"/>
</dbReference>
<dbReference type="InterPro" id="IPR032808">
    <property type="entry name" value="DoxX"/>
</dbReference>
<reference evidence="6" key="1">
    <citation type="journal article" date="2021" name="PeerJ">
        <title>Extensive microbial diversity within the chicken gut microbiome revealed by metagenomics and culture.</title>
        <authorList>
            <person name="Gilroy R."/>
            <person name="Ravi A."/>
            <person name="Getino M."/>
            <person name="Pursley I."/>
            <person name="Horton D.L."/>
            <person name="Alikhan N.F."/>
            <person name="Baker D."/>
            <person name="Gharbi K."/>
            <person name="Hall N."/>
            <person name="Watson M."/>
            <person name="Adriaenssens E.M."/>
            <person name="Foster-Nyarko E."/>
            <person name="Jarju S."/>
            <person name="Secka A."/>
            <person name="Antonio M."/>
            <person name="Oren A."/>
            <person name="Chaudhuri R.R."/>
            <person name="La Ragione R."/>
            <person name="Hildebrand F."/>
            <person name="Pallen M.J."/>
        </authorList>
    </citation>
    <scope>NUCLEOTIDE SEQUENCE</scope>
    <source>
        <strain evidence="6">CHK169-2315</strain>
    </source>
</reference>
<dbReference type="AlphaFoldDB" id="A0A9D1PJS4"/>
<name>A0A9D1PJS4_9BACI</name>
<protein>
    <submittedName>
        <fullName evidence="6">DoxX family protein</fullName>
    </submittedName>
</protein>
<dbReference type="Proteomes" id="UP000823937">
    <property type="component" value="Unassembled WGS sequence"/>
</dbReference>
<evidence type="ECO:0000313" key="7">
    <source>
        <dbReference type="Proteomes" id="UP000823937"/>
    </source>
</evidence>
<comment type="subcellular location">
    <subcellularLocation>
        <location evidence="1">Membrane</location>
        <topology evidence="1">Multi-pass membrane protein</topology>
    </subcellularLocation>
</comment>